<accession>A0ABT1EV69</accession>
<keyword evidence="1" id="KW-0175">Coiled coil</keyword>
<dbReference type="Proteomes" id="UP001523543">
    <property type="component" value="Unassembled WGS sequence"/>
</dbReference>
<feature type="compositionally biased region" description="Basic residues" evidence="2">
    <location>
        <begin position="401"/>
        <end position="410"/>
    </location>
</feature>
<evidence type="ECO:0000313" key="4">
    <source>
        <dbReference type="EMBL" id="MCP1247283.1"/>
    </source>
</evidence>
<keyword evidence="5" id="KW-1185">Reference proteome</keyword>
<evidence type="ECO:0000259" key="3">
    <source>
        <dbReference type="Pfam" id="PF03432"/>
    </source>
</evidence>
<dbReference type="RefSeq" id="WP_253551222.1">
    <property type="nucleotide sequence ID" value="NZ_JAMYZR010000076.1"/>
</dbReference>
<dbReference type="EMBL" id="JAMYZR010000076">
    <property type="protein sequence ID" value="MCP1247283.1"/>
    <property type="molecule type" value="Genomic_DNA"/>
</dbReference>
<feature type="compositionally biased region" description="Basic and acidic residues" evidence="2">
    <location>
        <begin position="503"/>
        <end position="565"/>
    </location>
</feature>
<sequence>MIGKTAPIVASVATAKKTGKHVFDGPENENIRVLSGSPEDILDYVQDAQTSGIKNGFVHAKIAPDHTQRLTHEQWQKVINEWCAEFKLDPENVCAVLHDKGGNAHLHIVAPGCDPVTGKRTDVSWCHLRTEKLCRKLEADFGHDHVPMKPGHVRSVAARLRAEGRPEVADAVNLNPTVQAAAFSEKQGQRLKRNDYSPTGIKRIVRSCWDCSDNAQALSNALAEFGFSVAPGKRKNVWLLLSEDGTELGALDRIVGEKRAMVTARMTPDKPRRSKKPRPLKLPQRLPDVPPQPPASSAIPEPETQPQTQQDPHHETTSQTPPEQSETDRPALEDHTRHPPQHERDLRPAGPPAAGETRGRAGPVRRDDAGTRCISADAGANKIPTSRFVETDSKDTEEHRRNKKRKNIRRQRFEAGYHRHRARLNALAHRQNKQAERERKALSRAEKYAQENPLFLGLATLATRLTGINFLPDRYTKLFKIAEDARGKTDVIRQRLETLHEQAQRAAERRLPDTDEPAIKRQEQHDRRDRIERKAQENILKSQEEARRISIAEERNISKRPDNTNELHPAPVR</sequence>
<feature type="region of interest" description="Disordered" evidence="2">
    <location>
        <begin position="503"/>
        <end position="573"/>
    </location>
</feature>
<feature type="coiled-coil region" evidence="1">
    <location>
        <begin position="425"/>
        <end position="452"/>
    </location>
</feature>
<evidence type="ECO:0000256" key="1">
    <source>
        <dbReference type="SAM" id="Coils"/>
    </source>
</evidence>
<protein>
    <submittedName>
        <fullName evidence="4">Relaxase/mobilization nuclease domain-containing protein</fullName>
    </submittedName>
</protein>
<feature type="compositionally biased region" description="Low complexity" evidence="2">
    <location>
        <begin position="300"/>
        <end position="310"/>
    </location>
</feature>
<dbReference type="InterPro" id="IPR005094">
    <property type="entry name" value="Endonuclease_MobA/VirD2"/>
</dbReference>
<reference evidence="4 5" key="1">
    <citation type="submission" date="2022-06" db="EMBL/GenBank/DDBJ databases">
        <title>Acetobacer genomes from food samples.</title>
        <authorList>
            <person name="Sombolestani A."/>
        </authorList>
    </citation>
    <scope>NUCLEOTIDE SEQUENCE [LARGE SCALE GENOMIC DNA]</scope>
    <source>
        <strain evidence="4 5">R-83281</strain>
    </source>
</reference>
<feature type="domain" description="MobA/VirD2-like nuclease" evidence="3">
    <location>
        <begin position="53"/>
        <end position="142"/>
    </location>
</feature>
<dbReference type="Pfam" id="PF03432">
    <property type="entry name" value="Relaxase"/>
    <property type="match status" value="1"/>
</dbReference>
<proteinExistence type="predicted"/>
<gene>
    <name evidence="4" type="ORF">NKW54_15330</name>
</gene>
<feature type="compositionally biased region" description="Basic and acidic residues" evidence="2">
    <location>
        <begin position="389"/>
        <end position="400"/>
    </location>
</feature>
<evidence type="ECO:0000256" key="2">
    <source>
        <dbReference type="SAM" id="MobiDB-lite"/>
    </source>
</evidence>
<organism evidence="4 5">
    <name type="scientific">Acetobacter cerevisiae</name>
    <dbReference type="NCBI Taxonomy" id="178900"/>
    <lineage>
        <taxon>Bacteria</taxon>
        <taxon>Pseudomonadati</taxon>
        <taxon>Pseudomonadota</taxon>
        <taxon>Alphaproteobacteria</taxon>
        <taxon>Acetobacterales</taxon>
        <taxon>Acetobacteraceae</taxon>
        <taxon>Acetobacter</taxon>
    </lineage>
</organism>
<feature type="region of interest" description="Disordered" evidence="2">
    <location>
        <begin position="262"/>
        <end position="410"/>
    </location>
</feature>
<evidence type="ECO:0000313" key="5">
    <source>
        <dbReference type="Proteomes" id="UP001523543"/>
    </source>
</evidence>
<feature type="compositionally biased region" description="Basic and acidic residues" evidence="2">
    <location>
        <begin position="326"/>
        <end position="347"/>
    </location>
</feature>
<name>A0ABT1EV69_9PROT</name>
<comment type="caution">
    <text evidence="4">The sequence shown here is derived from an EMBL/GenBank/DDBJ whole genome shotgun (WGS) entry which is preliminary data.</text>
</comment>